<evidence type="ECO:0000256" key="1">
    <source>
        <dbReference type="SAM" id="SignalP"/>
    </source>
</evidence>
<dbReference type="RefSeq" id="XP_041200477.1">
    <property type="nucleotide sequence ID" value="XM_041343759.1"/>
</dbReference>
<evidence type="ECO:0000313" key="3">
    <source>
        <dbReference type="Proteomes" id="UP000807769"/>
    </source>
</evidence>
<proteinExistence type="predicted"/>
<dbReference type="Pfam" id="PF19271">
    <property type="entry name" value="Nis1"/>
    <property type="match status" value="1"/>
</dbReference>
<protein>
    <submittedName>
        <fullName evidence="2">Uncharacterized protein</fullName>
    </submittedName>
</protein>
<comment type="caution">
    <text evidence="2">The sequence shown here is derived from an EMBL/GenBank/DDBJ whole genome shotgun (WGS) entry which is preliminary data.</text>
</comment>
<feature type="chain" id="PRO_5040415709" evidence="1">
    <location>
        <begin position="19"/>
        <end position="138"/>
    </location>
</feature>
<dbReference type="EMBL" id="JABBWG010000001">
    <property type="protein sequence ID" value="KAG1827630.1"/>
    <property type="molecule type" value="Genomic_DNA"/>
</dbReference>
<reference evidence="2" key="1">
    <citation type="journal article" date="2020" name="New Phytol.">
        <title>Comparative genomics reveals dynamic genome evolution in host specialist ectomycorrhizal fungi.</title>
        <authorList>
            <person name="Lofgren L.A."/>
            <person name="Nguyen N.H."/>
            <person name="Vilgalys R."/>
            <person name="Ruytinx J."/>
            <person name="Liao H.L."/>
            <person name="Branco S."/>
            <person name="Kuo A."/>
            <person name="LaButti K."/>
            <person name="Lipzen A."/>
            <person name="Andreopoulos W."/>
            <person name="Pangilinan J."/>
            <person name="Riley R."/>
            <person name="Hundley H."/>
            <person name="Na H."/>
            <person name="Barry K."/>
            <person name="Grigoriev I.V."/>
            <person name="Stajich J.E."/>
            <person name="Kennedy P.G."/>
        </authorList>
    </citation>
    <scope>NUCLEOTIDE SEQUENCE</scope>
    <source>
        <strain evidence="2">MN1</strain>
    </source>
</reference>
<organism evidence="2 3">
    <name type="scientific">Suillus subaureus</name>
    <dbReference type="NCBI Taxonomy" id="48587"/>
    <lineage>
        <taxon>Eukaryota</taxon>
        <taxon>Fungi</taxon>
        <taxon>Dikarya</taxon>
        <taxon>Basidiomycota</taxon>
        <taxon>Agaricomycotina</taxon>
        <taxon>Agaricomycetes</taxon>
        <taxon>Agaricomycetidae</taxon>
        <taxon>Boletales</taxon>
        <taxon>Suillineae</taxon>
        <taxon>Suillaceae</taxon>
        <taxon>Suillus</taxon>
    </lineage>
</organism>
<keyword evidence="1" id="KW-0732">Signal</keyword>
<sequence>MKVVHSLVALLFSSIVSAQQVVIMSPLAGTSVSPGKNITVTIGKPDSLSASEEVAVVIAIRSCARDLCAPQVEALGDILYNGPFNPRTNSNQPTQDFNIRIPQSTSNGNALLTVTHFALIGAGPRPWMELKNVSVVVN</sequence>
<dbReference type="OrthoDB" id="2841294at2759"/>
<dbReference type="AlphaFoldDB" id="A0A9P7ER06"/>
<accession>A0A9P7ER06</accession>
<dbReference type="InterPro" id="IPR045469">
    <property type="entry name" value="Nis1"/>
</dbReference>
<keyword evidence="3" id="KW-1185">Reference proteome</keyword>
<gene>
    <name evidence="2" type="ORF">BJ212DRAFT_65931</name>
</gene>
<name>A0A9P7ER06_9AGAM</name>
<dbReference type="Proteomes" id="UP000807769">
    <property type="component" value="Unassembled WGS sequence"/>
</dbReference>
<evidence type="ECO:0000313" key="2">
    <source>
        <dbReference type="EMBL" id="KAG1827630.1"/>
    </source>
</evidence>
<dbReference type="GeneID" id="64637775"/>
<feature type="signal peptide" evidence="1">
    <location>
        <begin position="1"/>
        <end position="18"/>
    </location>
</feature>